<dbReference type="Proteomes" id="UP000836841">
    <property type="component" value="Chromosome 4"/>
</dbReference>
<accession>A0AAU9SDI9</accession>
<gene>
    <name evidence="1" type="ORF">TAV2_LOCUS14344</name>
</gene>
<sequence>MIVQQPHILTHNMDLAWQAMPVLLRNCPHLATLVLKGLLHRVTDKCGDSCICISPEEKGRSLVSCPVKRLETRELEIYIKDDPLHLQQNPNLLQELMRYNESGLSPNVNFKVHESMPLNCTMKSS</sequence>
<dbReference type="AlphaFoldDB" id="A0AAU9SDI9"/>
<evidence type="ECO:0008006" key="3">
    <source>
        <dbReference type="Google" id="ProtNLM"/>
    </source>
</evidence>
<protein>
    <recommendedName>
        <fullName evidence="3">F-box protein</fullName>
    </recommendedName>
</protein>
<evidence type="ECO:0000313" key="1">
    <source>
        <dbReference type="EMBL" id="CAH2060484.1"/>
    </source>
</evidence>
<dbReference type="EMBL" id="OU466860">
    <property type="protein sequence ID" value="CAH2060484.1"/>
    <property type="molecule type" value="Genomic_DNA"/>
</dbReference>
<dbReference type="PANTHER" id="PTHR31293:SF16">
    <property type="entry name" value="RNI-LIKE SUPERFAMILY PROTEIN"/>
    <property type="match status" value="1"/>
</dbReference>
<proteinExistence type="predicted"/>
<evidence type="ECO:0000313" key="2">
    <source>
        <dbReference type="Proteomes" id="UP000836841"/>
    </source>
</evidence>
<dbReference type="InterPro" id="IPR055294">
    <property type="entry name" value="FBL60-like"/>
</dbReference>
<organism evidence="1 2">
    <name type="scientific">Thlaspi arvense</name>
    <name type="common">Field penny-cress</name>
    <dbReference type="NCBI Taxonomy" id="13288"/>
    <lineage>
        <taxon>Eukaryota</taxon>
        <taxon>Viridiplantae</taxon>
        <taxon>Streptophyta</taxon>
        <taxon>Embryophyta</taxon>
        <taxon>Tracheophyta</taxon>
        <taxon>Spermatophyta</taxon>
        <taxon>Magnoliopsida</taxon>
        <taxon>eudicotyledons</taxon>
        <taxon>Gunneridae</taxon>
        <taxon>Pentapetalae</taxon>
        <taxon>rosids</taxon>
        <taxon>malvids</taxon>
        <taxon>Brassicales</taxon>
        <taxon>Brassicaceae</taxon>
        <taxon>Thlaspideae</taxon>
        <taxon>Thlaspi</taxon>
    </lineage>
</organism>
<dbReference type="PANTHER" id="PTHR31293">
    <property type="entry name" value="RNI-LIKE SUPERFAMILY PROTEIN"/>
    <property type="match status" value="1"/>
</dbReference>
<name>A0AAU9SDI9_THLAR</name>
<reference evidence="1 2" key="1">
    <citation type="submission" date="2022-03" db="EMBL/GenBank/DDBJ databases">
        <authorList>
            <person name="Nunn A."/>
            <person name="Chopra R."/>
            <person name="Nunn A."/>
            <person name="Contreras Garrido A."/>
        </authorList>
    </citation>
    <scope>NUCLEOTIDE SEQUENCE [LARGE SCALE GENOMIC DNA]</scope>
</reference>
<keyword evidence="2" id="KW-1185">Reference proteome</keyword>